<organism evidence="1 2">
    <name type="scientific">Candidatus Amesbacteria bacterium GW2011_GWA2_47_11b</name>
    <dbReference type="NCBI Taxonomy" id="1618358"/>
    <lineage>
        <taxon>Bacteria</taxon>
        <taxon>Candidatus Amesiibacteriota</taxon>
    </lineage>
</organism>
<sequence length="67" mass="7455">MVDIEERIEVVTVDKELAKYLGNLRKGIRTPVSVPDLIIGGSAVFLGAEVATRNKKHFKLIPGIKFY</sequence>
<dbReference type="Gene3D" id="3.40.50.1010">
    <property type="entry name" value="5'-nuclease"/>
    <property type="match status" value="1"/>
</dbReference>
<name>A0A0G1RJE6_9BACT</name>
<dbReference type="SUPFAM" id="SSF88723">
    <property type="entry name" value="PIN domain-like"/>
    <property type="match status" value="1"/>
</dbReference>
<gene>
    <name evidence="1" type="ORF">UX80_C0021G0016</name>
</gene>
<accession>A0A0G1RJE6</accession>
<reference evidence="1 2" key="1">
    <citation type="journal article" date="2015" name="Nature">
        <title>rRNA introns, odd ribosomes, and small enigmatic genomes across a large radiation of phyla.</title>
        <authorList>
            <person name="Brown C.T."/>
            <person name="Hug L.A."/>
            <person name="Thomas B.C."/>
            <person name="Sharon I."/>
            <person name="Castelle C.J."/>
            <person name="Singh A."/>
            <person name="Wilkins M.J."/>
            <person name="Williams K.H."/>
            <person name="Banfield J.F."/>
        </authorList>
    </citation>
    <scope>NUCLEOTIDE SEQUENCE [LARGE SCALE GENOMIC DNA]</scope>
</reference>
<proteinExistence type="predicted"/>
<protein>
    <recommendedName>
        <fullName evidence="3">PIN domain-containing protein</fullName>
    </recommendedName>
</protein>
<dbReference type="AlphaFoldDB" id="A0A0G1RJE6"/>
<comment type="caution">
    <text evidence="1">The sequence shown here is derived from an EMBL/GenBank/DDBJ whole genome shotgun (WGS) entry which is preliminary data.</text>
</comment>
<evidence type="ECO:0008006" key="3">
    <source>
        <dbReference type="Google" id="ProtNLM"/>
    </source>
</evidence>
<dbReference type="InterPro" id="IPR029060">
    <property type="entry name" value="PIN-like_dom_sf"/>
</dbReference>
<dbReference type="Proteomes" id="UP000034307">
    <property type="component" value="Unassembled WGS sequence"/>
</dbReference>
<evidence type="ECO:0000313" key="1">
    <source>
        <dbReference type="EMBL" id="KKU57266.1"/>
    </source>
</evidence>
<dbReference type="STRING" id="1618358.UX80_C0021G0016"/>
<evidence type="ECO:0000313" key="2">
    <source>
        <dbReference type="Proteomes" id="UP000034307"/>
    </source>
</evidence>
<dbReference type="EMBL" id="LCNO01000021">
    <property type="protein sequence ID" value="KKU57266.1"/>
    <property type="molecule type" value="Genomic_DNA"/>
</dbReference>